<comment type="caution">
    <text evidence="4">The sequence shown here is derived from an EMBL/GenBank/DDBJ whole genome shotgun (WGS) entry which is preliminary data.</text>
</comment>
<protein>
    <submittedName>
        <fullName evidence="4">Aminotransferase class I/II-fold pyridoxal phosphate-dependent enzyme</fullName>
    </submittedName>
</protein>
<dbReference type="GO" id="GO:0008483">
    <property type="term" value="F:transaminase activity"/>
    <property type="evidence" value="ECO:0007669"/>
    <property type="project" value="UniProtKB-KW"/>
</dbReference>
<dbReference type="Proteomes" id="UP001169006">
    <property type="component" value="Unassembled WGS sequence"/>
</dbReference>
<dbReference type="Gene3D" id="3.90.1150.10">
    <property type="entry name" value="Aspartate Aminotransferase, domain 1"/>
    <property type="match status" value="1"/>
</dbReference>
<evidence type="ECO:0000256" key="1">
    <source>
        <dbReference type="ARBA" id="ARBA00001933"/>
    </source>
</evidence>
<dbReference type="PANTHER" id="PTHR11808">
    <property type="entry name" value="TRANS-SULFURATION ENZYME FAMILY MEMBER"/>
    <property type="match status" value="1"/>
</dbReference>
<organism evidence="4 5">
    <name type="scientific">Rhizobium oryzicola</name>
    <dbReference type="NCBI Taxonomy" id="1232668"/>
    <lineage>
        <taxon>Bacteria</taxon>
        <taxon>Pseudomonadati</taxon>
        <taxon>Pseudomonadota</taxon>
        <taxon>Alphaproteobacteria</taxon>
        <taxon>Hyphomicrobiales</taxon>
        <taxon>Rhizobiaceae</taxon>
        <taxon>Rhizobium/Agrobacterium group</taxon>
        <taxon>Rhizobium</taxon>
    </lineage>
</organism>
<dbReference type="RefSeq" id="WP_302077420.1">
    <property type="nucleotide sequence ID" value="NZ_JAUKWQ010000004.1"/>
</dbReference>
<reference evidence="4" key="2">
    <citation type="submission" date="2023-07" db="EMBL/GenBank/DDBJ databases">
        <authorList>
            <person name="Sun H."/>
        </authorList>
    </citation>
    <scope>NUCLEOTIDE SEQUENCE</scope>
    <source>
        <strain evidence="4">05753</strain>
    </source>
</reference>
<dbReference type="InterPro" id="IPR015421">
    <property type="entry name" value="PyrdxlP-dep_Trfase_major"/>
</dbReference>
<evidence type="ECO:0000256" key="2">
    <source>
        <dbReference type="ARBA" id="ARBA00022898"/>
    </source>
</evidence>
<name>A0ABT8SXS5_9HYPH</name>
<gene>
    <name evidence="4" type="ORF">Q2T52_14135</name>
</gene>
<reference evidence="4" key="1">
    <citation type="journal article" date="2015" name="Int. J. Syst. Evol. Microbiol.">
        <title>Rhizobium oryzicola sp. nov., potential plant-growth-promoting endophytic bacteria isolated from rice roots.</title>
        <authorList>
            <person name="Zhang X.X."/>
            <person name="Gao J.S."/>
            <person name="Cao Y.H."/>
            <person name="Sheirdil R.A."/>
            <person name="Wang X.C."/>
            <person name="Zhang L."/>
        </authorList>
    </citation>
    <scope>NUCLEOTIDE SEQUENCE</scope>
    <source>
        <strain evidence="4">05753</strain>
    </source>
</reference>
<dbReference type="EMBL" id="JAUKWQ010000004">
    <property type="protein sequence ID" value="MDO1583227.1"/>
    <property type="molecule type" value="Genomic_DNA"/>
</dbReference>
<dbReference type="Pfam" id="PF01053">
    <property type="entry name" value="Cys_Met_Meta_PP"/>
    <property type="match status" value="1"/>
</dbReference>
<evidence type="ECO:0000313" key="5">
    <source>
        <dbReference type="Proteomes" id="UP001169006"/>
    </source>
</evidence>
<dbReference type="InterPro" id="IPR015424">
    <property type="entry name" value="PyrdxlP-dep_Trfase"/>
</dbReference>
<evidence type="ECO:0000256" key="3">
    <source>
        <dbReference type="RuleBase" id="RU362118"/>
    </source>
</evidence>
<keyword evidence="5" id="KW-1185">Reference proteome</keyword>
<dbReference type="Gene3D" id="3.40.640.10">
    <property type="entry name" value="Type I PLP-dependent aspartate aminotransferase-like (Major domain)"/>
    <property type="match status" value="1"/>
</dbReference>
<keyword evidence="2 3" id="KW-0663">Pyridoxal phosphate</keyword>
<proteinExistence type="inferred from homology"/>
<dbReference type="PIRSF" id="PIRSF001434">
    <property type="entry name" value="CGS"/>
    <property type="match status" value="1"/>
</dbReference>
<dbReference type="InterPro" id="IPR000277">
    <property type="entry name" value="Cys/Met-Metab_PyrdxlP-dep_enz"/>
</dbReference>
<dbReference type="SUPFAM" id="SSF53383">
    <property type="entry name" value="PLP-dependent transferases"/>
    <property type="match status" value="1"/>
</dbReference>
<evidence type="ECO:0000313" key="4">
    <source>
        <dbReference type="EMBL" id="MDO1583227.1"/>
    </source>
</evidence>
<dbReference type="PANTHER" id="PTHR11808:SF86">
    <property type="entry name" value="METHIONINE GAMMA-LYASE"/>
    <property type="match status" value="1"/>
</dbReference>
<comment type="similarity">
    <text evidence="3">Belongs to the trans-sulfuration enzymes family.</text>
</comment>
<keyword evidence="4" id="KW-0808">Transferase</keyword>
<sequence>MKSPSNLPPLHLETLTVSAGYEPASASGSAKPPAYHSSTFVYPSALAAKRLHEAFFDHADNGATGYIYGRLGHPGLDIVEKRLAVLDGAEDAAIFATGMAAISAIMLANLGPGDVVLHSQPIYGGTDMLLNTELIRLGISAVGFPDGCDPDVMRKAADEALGKGRIALVWAETPANPTAAIVDLEEVARLIDYIEKQQEHRPLLGVDNTFLGPFVQSSLTFGADLCMTSLTKYAGGHSDFLAGGVSGSAGPIARLKTFRTLVGSTLDAHSAWLLARSFETMHLRTERAGDNARAIAEMLAAHPAVASVTYVRFKPEGSPARLAFERQCKGAGSTFSFRVRGDEAAAFRFLDALKILKVAVSLGGTETLICHPATTTHYAVARDRREALGIDDATLRISVGIEHIDDLLADIAHALEAV</sequence>
<comment type="cofactor">
    <cofactor evidence="1 3">
        <name>pyridoxal 5'-phosphate</name>
        <dbReference type="ChEBI" id="CHEBI:597326"/>
    </cofactor>
</comment>
<dbReference type="InterPro" id="IPR015422">
    <property type="entry name" value="PyrdxlP-dep_Trfase_small"/>
</dbReference>
<accession>A0ABT8SXS5</accession>
<keyword evidence="4" id="KW-0032">Aminotransferase</keyword>